<dbReference type="RefSeq" id="WP_017824762.1">
    <property type="nucleotide sequence ID" value="NZ_KB403092.1"/>
</dbReference>
<name>A0A022KVH4_9MICO</name>
<dbReference type="AlphaFoldDB" id="A0A022KVH4"/>
<keyword evidence="2" id="KW-1133">Transmembrane helix</keyword>
<protein>
    <submittedName>
        <fullName evidence="3">Uncharacterized protein</fullName>
    </submittedName>
</protein>
<feature type="transmembrane region" description="Helical" evidence="2">
    <location>
        <begin position="53"/>
        <end position="77"/>
    </location>
</feature>
<dbReference type="STRING" id="1249481.D641_0110630"/>
<dbReference type="OrthoDB" id="3724330at2"/>
<keyword evidence="2" id="KW-0472">Membrane</keyword>
<keyword evidence="2" id="KW-0812">Transmembrane</keyword>
<proteinExistence type="predicted"/>
<feature type="transmembrane region" description="Helical" evidence="2">
    <location>
        <begin position="97"/>
        <end position="118"/>
    </location>
</feature>
<evidence type="ECO:0000256" key="2">
    <source>
        <dbReference type="SAM" id="Phobius"/>
    </source>
</evidence>
<feature type="transmembrane region" description="Helical" evidence="2">
    <location>
        <begin position="180"/>
        <end position="204"/>
    </location>
</feature>
<feature type="transmembrane region" description="Helical" evidence="2">
    <location>
        <begin position="130"/>
        <end position="155"/>
    </location>
</feature>
<gene>
    <name evidence="3" type="ORF">D641_0110630</name>
</gene>
<reference evidence="3 4" key="1">
    <citation type="journal article" date="2013" name="Genome Announc.">
        <title>Draft genome sequence of an Actinobacterium, Brachybacterium muris strain UCD-AY4.</title>
        <authorList>
            <person name="Lo J.R."/>
            <person name="Lang J.M."/>
            <person name="Darling A.E."/>
            <person name="Eisen J.A."/>
            <person name="Coil D.A."/>
        </authorList>
    </citation>
    <scope>NUCLEOTIDE SEQUENCE [LARGE SCALE GENOMIC DNA]</scope>
    <source>
        <strain evidence="3 4">UCD-AY4</strain>
    </source>
</reference>
<evidence type="ECO:0000256" key="1">
    <source>
        <dbReference type="SAM" id="MobiDB-lite"/>
    </source>
</evidence>
<dbReference type="EMBL" id="AORC01000013">
    <property type="protein sequence ID" value="EYT48662.1"/>
    <property type="molecule type" value="Genomic_DNA"/>
</dbReference>
<evidence type="ECO:0000313" key="3">
    <source>
        <dbReference type="EMBL" id="EYT48662.1"/>
    </source>
</evidence>
<evidence type="ECO:0000313" key="4">
    <source>
        <dbReference type="Proteomes" id="UP000019754"/>
    </source>
</evidence>
<organism evidence="3 4">
    <name type="scientific">Brachybacterium muris UCD-AY4</name>
    <dbReference type="NCBI Taxonomy" id="1249481"/>
    <lineage>
        <taxon>Bacteria</taxon>
        <taxon>Bacillati</taxon>
        <taxon>Actinomycetota</taxon>
        <taxon>Actinomycetes</taxon>
        <taxon>Micrococcales</taxon>
        <taxon>Dermabacteraceae</taxon>
        <taxon>Brachybacterium</taxon>
    </lineage>
</organism>
<feature type="compositionally biased region" description="Low complexity" evidence="1">
    <location>
        <begin position="20"/>
        <end position="33"/>
    </location>
</feature>
<accession>A0A022KVH4</accession>
<sequence length="273" mass="28234">MTTSPSVDPPIASPGTRGPGTASSSIGSSSTRRSLPYPVRTLKLYLAQRDNAYLAPVLILCAVVVFSVLVGLVIGIVTGFPLPAVVSEGFRTNNLGVIWALPGFFVSSAAMSVNRTFATVLALGGTRRDFWLGTTAGFLVTSLLTAATAVVLLGIERLTDGWFLGVRALGVGILGDGNPVLVFLTMMLLALAGFHLGAACGTVFRAYGAKVLTLVIVAAALVLVGLIALAVWQWETTLRVATGAGDLFVPLILLALVLVGTVGSLLALRRATV</sequence>
<dbReference type="Proteomes" id="UP000019754">
    <property type="component" value="Unassembled WGS sequence"/>
</dbReference>
<feature type="transmembrane region" description="Helical" evidence="2">
    <location>
        <begin position="211"/>
        <end position="232"/>
    </location>
</feature>
<feature type="transmembrane region" description="Helical" evidence="2">
    <location>
        <begin position="247"/>
        <end position="268"/>
    </location>
</feature>
<comment type="caution">
    <text evidence="3">The sequence shown here is derived from an EMBL/GenBank/DDBJ whole genome shotgun (WGS) entry which is preliminary data.</text>
</comment>
<feature type="region of interest" description="Disordered" evidence="1">
    <location>
        <begin position="1"/>
        <end position="33"/>
    </location>
</feature>
<keyword evidence="4" id="KW-1185">Reference proteome</keyword>
<dbReference type="HOGENOM" id="CLU_088859_0_0_11"/>